<gene>
    <name evidence="1" type="ORF">N7U66_14760</name>
</gene>
<reference evidence="1" key="1">
    <citation type="submission" date="2022-11" db="EMBL/GenBank/DDBJ databases">
        <title>Lacinutrix neustonica HL-RS19T sp. nov., isolated from the surface microlayer sample of brackish Lake Shihwa.</title>
        <authorList>
            <person name="Choi J.Y."/>
            <person name="Hwang C.Y."/>
        </authorList>
    </citation>
    <scope>NUCLEOTIDE SEQUENCE</scope>
    <source>
        <strain evidence="1">HL-RS19</strain>
    </source>
</reference>
<dbReference type="KEGG" id="lnu:N7U66_14760"/>
<evidence type="ECO:0000313" key="2">
    <source>
        <dbReference type="Proteomes" id="UP001164705"/>
    </source>
</evidence>
<proteinExistence type="predicted"/>
<keyword evidence="2" id="KW-1185">Reference proteome</keyword>
<dbReference type="RefSeq" id="WP_267675939.1">
    <property type="nucleotide sequence ID" value="NZ_CP113088.1"/>
</dbReference>
<dbReference type="EMBL" id="CP113088">
    <property type="protein sequence ID" value="WAC01325.1"/>
    <property type="molecule type" value="Genomic_DNA"/>
</dbReference>
<sequence>MILSDGLKHIKTEVKKDNETTALNFDDCISFAVVENVPFYPNVKSFQVTKKRRTALVVL</sequence>
<dbReference type="Proteomes" id="UP001164705">
    <property type="component" value="Chromosome"/>
</dbReference>
<evidence type="ECO:0000313" key="1">
    <source>
        <dbReference type="EMBL" id="WAC01325.1"/>
    </source>
</evidence>
<protein>
    <submittedName>
        <fullName evidence="1">Uncharacterized protein</fullName>
    </submittedName>
</protein>
<dbReference type="AlphaFoldDB" id="A0A9E8SG35"/>
<name>A0A9E8SG35_9FLAO</name>
<organism evidence="1 2">
    <name type="scientific">Lacinutrix neustonica</name>
    <dbReference type="NCBI Taxonomy" id="2980107"/>
    <lineage>
        <taxon>Bacteria</taxon>
        <taxon>Pseudomonadati</taxon>
        <taxon>Bacteroidota</taxon>
        <taxon>Flavobacteriia</taxon>
        <taxon>Flavobacteriales</taxon>
        <taxon>Flavobacteriaceae</taxon>
        <taxon>Lacinutrix</taxon>
    </lineage>
</organism>
<accession>A0A9E8SG35</accession>